<dbReference type="Proteomes" id="UP000019426">
    <property type="component" value="Chromosome M2/40_rep1"/>
</dbReference>
<protein>
    <recommendedName>
        <fullName evidence="1">DUF8042 domain-containing protein</fullName>
    </recommendedName>
</protein>
<sequence length="118" mass="13163">MDNKELVEVVDKAIEYCDKLEKAISNGAELFRSDKIADGSKLLLEILDAIQWVIDVAAGTKDLQTSKVDIEDVNEKLKLAIEAFENSDYNLLGDVLEYEVLEGTSNIKTSLQTVKKNK</sequence>
<keyword evidence="3" id="KW-1185">Reference proteome</keyword>
<dbReference type="Pfam" id="PF26154">
    <property type="entry name" value="DUF8042"/>
    <property type="match status" value="1"/>
</dbReference>
<dbReference type="OrthoDB" id="1683192at2"/>
<dbReference type="RefSeq" id="WP_051483759.1">
    <property type="nucleotide sequence ID" value="NZ_HG917868.1"/>
</dbReference>
<dbReference type="KEGG" id="clt:CM240_1651"/>
<dbReference type="eggNOG" id="ENOG5033BU4">
    <property type="taxonomic scope" value="Bacteria"/>
</dbReference>
<dbReference type="HOGENOM" id="CLU_165982_0_0_9"/>
<gene>
    <name evidence="2" type="ORF">CM240_1651</name>
</gene>
<proteinExistence type="predicted"/>
<name>W6RYW3_9CLOT</name>
<feature type="domain" description="DUF8042" evidence="1">
    <location>
        <begin position="5"/>
        <end position="114"/>
    </location>
</feature>
<dbReference type="PATRIC" id="fig|1216932.3.peg.1645"/>
<dbReference type="STRING" id="1216932.CM240_1651"/>
<reference evidence="2 3" key="1">
    <citation type="submission" date="2013-11" db="EMBL/GenBank/DDBJ databases">
        <title>Complete genome sequence of Clostridum sp. M2/40.</title>
        <authorList>
            <person name="Wibberg D."/>
            <person name="Puehler A."/>
            <person name="Schlueter A."/>
        </authorList>
    </citation>
    <scope>NUCLEOTIDE SEQUENCE [LARGE SCALE GENOMIC DNA]</scope>
    <source>
        <strain evidence="3">M2/40</strain>
    </source>
</reference>
<dbReference type="AlphaFoldDB" id="W6RYW3"/>
<accession>W6RYW3</accession>
<evidence type="ECO:0000313" key="3">
    <source>
        <dbReference type="Proteomes" id="UP000019426"/>
    </source>
</evidence>
<evidence type="ECO:0000259" key="1">
    <source>
        <dbReference type="Pfam" id="PF26154"/>
    </source>
</evidence>
<evidence type="ECO:0000313" key="2">
    <source>
        <dbReference type="EMBL" id="CDM68809.1"/>
    </source>
</evidence>
<dbReference type="InterPro" id="IPR058355">
    <property type="entry name" value="DUF8042"/>
</dbReference>
<organism evidence="2 3">
    <name type="scientific">Clostridium bornimense</name>
    <dbReference type="NCBI Taxonomy" id="1216932"/>
    <lineage>
        <taxon>Bacteria</taxon>
        <taxon>Bacillati</taxon>
        <taxon>Bacillota</taxon>
        <taxon>Clostridia</taxon>
        <taxon>Eubacteriales</taxon>
        <taxon>Clostridiaceae</taxon>
        <taxon>Clostridium</taxon>
    </lineage>
</organism>
<dbReference type="EMBL" id="HG917868">
    <property type="protein sequence ID" value="CDM68809.1"/>
    <property type="molecule type" value="Genomic_DNA"/>
</dbReference>